<organism evidence="1 2">
    <name type="scientific">Zophobas morio</name>
    <dbReference type="NCBI Taxonomy" id="2755281"/>
    <lineage>
        <taxon>Eukaryota</taxon>
        <taxon>Metazoa</taxon>
        <taxon>Ecdysozoa</taxon>
        <taxon>Arthropoda</taxon>
        <taxon>Hexapoda</taxon>
        <taxon>Insecta</taxon>
        <taxon>Pterygota</taxon>
        <taxon>Neoptera</taxon>
        <taxon>Endopterygota</taxon>
        <taxon>Coleoptera</taxon>
        <taxon>Polyphaga</taxon>
        <taxon>Cucujiformia</taxon>
        <taxon>Tenebrionidae</taxon>
        <taxon>Zophobas</taxon>
    </lineage>
</organism>
<evidence type="ECO:0000313" key="1">
    <source>
        <dbReference type="EMBL" id="KAJ3649304.1"/>
    </source>
</evidence>
<gene>
    <name evidence="1" type="ORF">Zmor_021055</name>
</gene>
<dbReference type="EMBL" id="JALNTZ010000006">
    <property type="protein sequence ID" value="KAJ3649304.1"/>
    <property type="molecule type" value="Genomic_DNA"/>
</dbReference>
<reference evidence="1" key="1">
    <citation type="journal article" date="2023" name="G3 (Bethesda)">
        <title>Whole genome assemblies of Zophobas morio and Tenebrio molitor.</title>
        <authorList>
            <person name="Kaur S."/>
            <person name="Stinson S.A."/>
            <person name="diCenzo G.C."/>
        </authorList>
    </citation>
    <scope>NUCLEOTIDE SEQUENCE</scope>
    <source>
        <strain evidence="1">QUZm001</strain>
    </source>
</reference>
<dbReference type="AlphaFoldDB" id="A0AA38I8K7"/>
<dbReference type="Proteomes" id="UP001168821">
    <property type="component" value="Unassembled WGS sequence"/>
</dbReference>
<comment type="caution">
    <text evidence="1">The sequence shown here is derived from an EMBL/GenBank/DDBJ whole genome shotgun (WGS) entry which is preliminary data.</text>
</comment>
<name>A0AA38I8K7_9CUCU</name>
<keyword evidence="2" id="KW-1185">Reference proteome</keyword>
<protein>
    <submittedName>
        <fullName evidence="1">Uncharacterized protein</fullName>
    </submittedName>
</protein>
<accession>A0AA38I8K7</accession>
<sequence length="91" mass="10356">MAHEIKALSEYKEETYMRPNPAAAETPAGTVCPIVKPSFYGRNASWFPSEVESHLRDHLQTSFFKRFATDTKKSGHLFPEAEGFEGDYKLE</sequence>
<proteinExistence type="predicted"/>
<evidence type="ECO:0000313" key="2">
    <source>
        <dbReference type="Proteomes" id="UP001168821"/>
    </source>
</evidence>